<organism evidence="2 3">
    <name type="scientific">Homoserinimonas aerilata</name>
    <dbReference type="NCBI Taxonomy" id="1162970"/>
    <lineage>
        <taxon>Bacteria</taxon>
        <taxon>Bacillati</taxon>
        <taxon>Actinomycetota</taxon>
        <taxon>Actinomycetes</taxon>
        <taxon>Micrococcales</taxon>
        <taxon>Microbacteriaceae</taxon>
        <taxon>Homoserinimonas</taxon>
    </lineage>
</organism>
<name>A0A542YKI9_9MICO</name>
<sequence length="146" mass="15338">MASNSSSRAVGVGRVLIAVYGILAIAATARSVVTIVERFDEAPVAYVLSAVSAVVYIVATVALLGRGRVWYGVAWAAIVFEFVGVLAVGILSLAVPQLFAHPSVWSWFGLGYAFIPLVLPILGMLWLYRLRSGALVAASASEGQVS</sequence>
<feature type="transmembrane region" description="Helical" evidence="1">
    <location>
        <begin position="107"/>
        <end position="128"/>
    </location>
</feature>
<protein>
    <recommendedName>
        <fullName evidence="4">Integral membrane protein</fullName>
    </recommendedName>
</protein>
<dbReference type="EMBL" id="VFOM01000001">
    <property type="protein sequence ID" value="TQL48454.1"/>
    <property type="molecule type" value="Genomic_DNA"/>
</dbReference>
<feature type="transmembrane region" description="Helical" evidence="1">
    <location>
        <begin position="45"/>
        <end position="65"/>
    </location>
</feature>
<dbReference type="RefSeq" id="WP_141880555.1">
    <property type="nucleotide sequence ID" value="NZ_VFOM01000001.1"/>
</dbReference>
<keyword evidence="1" id="KW-0812">Transmembrane</keyword>
<keyword evidence="1" id="KW-0472">Membrane</keyword>
<gene>
    <name evidence="2" type="ORF">FB562_1548</name>
</gene>
<evidence type="ECO:0000313" key="2">
    <source>
        <dbReference type="EMBL" id="TQL48454.1"/>
    </source>
</evidence>
<accession>A0A542YKI9</accession>
<feature type="transmembrane region" description="Helical" evidence="1">
    <location>
        <begin position="12"/>
        <end position="33"/>
    </location>
</feature>
<evidence type="ECO:0000313" key="3">
    <source>
        <dbReference type="Proteomes" id="UP000317998"/>
    </source>
</evidence>
<reference evidence="2 3" key="1">
    <citation type="submission" date="2019-06" db="EMBL/GenBank/DDBJ databases">
        <title>Sequencing the genomes of 1000 actinobacteria strains.</title>
        <authorList>
            <person name="Klenk H.-P."/>
        </authorList>
    </citation>
    <scope>NUCLEOTIDE SEQUENCE [LARGE SCALE GENOMIC DNA]</scope>
    <source>
        <strain evidence="2 3">DSM 26477</strain>
    </source>
</reference>
<keyword evidence="1" id="KW-1133">Transmembrane helix</keyword>
<proteinExistence type="predicted"/>
<evidence type="ECO:0008006" key="4">
    <source>
        <dbReference type="Google" id="ProtNLM"/>
    </source>
</evidence>
<dbReference type="AlphaFoldDB" id="A0A542YKI9"/>
<feature type="transmembrane region" description="Helical" evidence="1">
    <location>
        <begin position="72"/>
        <end position="95"/>
    </location>
</feature>
<comment type="caution">
    <text evidence="2">The sequence shown here is derived from an EMBL/GenBank/DDBJ whole genome shotgun (WGS) entry which is preliminary data.</text>
</comment>
<keyword evidence="3" id="KW-1185">Reference proteome</keyword>
<evidence type="ECO:0000256" key="1">
    <source>
        <dbReference type="SAM" id="Phobius"/>
    </source>
</evidence>
<dbReference type="OrthoDB" id="25997at2"/>
<dbReference type="Proteomes" id="UP000317998">
    <property type="component" value="Unassembled WGS sequence"/>
</dbReference>